<dbReference type="Pfam" id="PF14284">
    <property type="entry name" value="PcfJ"/>
    <property type="match status" value="1"/>
</dbReference>
<dbReference type="InterPro" id="IPR025586">
    <property type="entry name" value="PcfJ"/>
</dbReference>
<dbReference type="EMBL" id="UOFL01000170">
    <property type="protein sequence ID" value="VAW78974.1"/>
    <property type="molecule type" value="Genomic_DNA"/>
</dbReference>
<proteinExistence type="predicted"/>
<dbReference type="AlphaFoldDB" id="A0A3B0ZC61"/>
<sequence length="503" mass="59144">MDKKVQNWHKPLGPNDLSQRYLQHRYDDVEYNDREGYVDKTEEFDLIDEVWNCYDPCYYCDCASDQDIYFYKLNDQLNQLLDSSKLFNCWPSDPRLEQLSMPSDELEYSSSKAQDSNLSFLDSLSLEERMAEFLLSVDAFLDIKPTVIQSVGDYSNIEIIKREGIRQECKEFAKRLCLFSPFWIRSPSTWKQQSGISLLEHLFVQYNAPQFLELEWYRDNSAIRLKWLCWYILLTQGGSLKQAAKLFKWEVPGKFQSLLMTVPQNIYPIEACMFVEITRLGGNKLDFERIRNNPAFVFDPTEFSNSNLSEAEGFHNNNRMEFLSFWRDTVQWVIKHHDNITNRQCDNVLTWAMHRFTEAHRSQQKFSLTGRSIQTTIERSETYFESLHRLNPGYNYKWNSHDWDWVCEGDKGDEWSFVELTSGAALFEEGKAMSHCVYGYSARCSTGYTAIFSLRYKDKRVLTLELNPATGQIVQARGFKNREWKTDEAKVVKMWLGSVMKDG</sequence>
<organism evidence="1">
    <name type="scientific">hydrothermal vent metagenome</name>
    <dbReference type="NCBI Taxonomy" id="652676"/>
    <lineage>
        <taxon>unclassified sequences</taxon>
        <taxon>metagenomes</taxon>
        <taxon>ecological metagenomes</taxon>
    </lineage>
</organism>
<protein>
    <submittedName>
        <fullName evidence="1">Uncharacterized protein</fullName>
    </submittedName>
</protein>
<name>A0A3B0ZC61_9ZZZZ</name>
<gene>
    <name evidence="1" type="ORF">MNBD_GAMMA12-3246</name>
</gene>
<reference evidence="1" key="1">
    <citation type="submission" date="2018-06" db="EMBL/GenBank/DDBJ databases">
        <authorList>
            <person name="Zhirakovskaya E."/>
        </authorList>
    </citation>
    <scope>NUCLEOTIDE SEQUENCE</scope>
</reference>
<accession>A0A3B0ZC61</accession>
<evidence type="ECO:0000313" key="1">
    <source>
        <dbReference type="EMBL" id="VAW78974.1"/>
    </source>
</evidence>